<dbReference type="GO" id="GO:0006629">
    <property type="term" value="P:lipid metabolic process"/>
    <property type="evidence" value="ECO:0007669"/>
    <property type="project" value="InterPro"/>
</dbReference>
<protein>
    <recommendedName>
        <fullName evidence="3">PGAP1 family protein</fullName>
    </recommendedName>
</protein>
<accession>A0A1G2BUZ7</accession>
<comment type="caution">
    <text evidence="1">The sequence shown here is derived from an EMBL/GenBank/DDBJ whole genome shotgun (WGS) entry which is preliminary data.</text>
</comment>
<dbReference type="AlphaFoldDB" id="A0A1G2BUZ7"/>
<gene>
    <name evidence="1" type="ORF">A3H70_02140</name>
</gene>
<dbReference type="EMBL" id="MHKO01000015">
    <property type="protein sequence ID" value="OGY92756.1"/>
    <property type="molecule type" value="Genomic_DNA"/>
</dbReference>
<dbReference type="Pfam" id="PF02450">
    <property type="entry name" value="LCAT"/>
    <property type="match status" value="1"/>
</dbReference>
<organism evidence="1 2">
    <name type="scientific">Candidatus Komeilibacteria bacterium RIFCSPLOWO2_02_FULL_48_11</name>
    <dbReference type="NCBI Taxonomy" id="1798553"/>
    <lineage>
        <taxon>Bacteria</taxon>
        <taxon>Candidatus Komeiliibacteriota</taxon>
    </lineage>
</organism>
<evidence type="ECO:0000313" key="1">
    <source>
        <dbReference type="EMBL" id="OGY92756.1"/>
    </source>
</evidence>
<dbReference type="STRING" id="1798553.A3H70_02140"/>
<dbReference type="GO" id="GO:0008374">
    <property type="term" value="F:O-acyltransferase activity"/>
    <property type="evidence" value="ECO:0007669"/>
    <property type="project" value="InterPro"/>
</dbReference>
<dbReference type="InterPro" id="IPR003386">
    <property type="entry name" value="LACT/PDAT_acylTrfase"/>
</dbReference>
<proteinExistence type="predicted"/>
<sequence length="857" mass="94057">MFGKGSYSYHFEASDGTNTARLPASGELVFEVKNIPVILVPGIMGTEMKRELLGFIPFTLWPNIEQMLFWFLDDFMNPLAMNIDGSPSDDSVEVGDVVRKPTLGGIPVYDYFTGIMMQFEDSDYAENNDIFVFPYDWRFDIRNSSQKLKDKIDTILAQIGSQKVDIVAHSMGGLLAKQYILDNSSAKIDKLVFVGTPHLGSPKSTKTLLFGDHLIKIFMSFLNPGELKYLAQNMPSMYELLPSQKYVTEFGSYFYDITDNTIYDYAGTKNFLTAAGANASLLQLGESFHSDAMDNFNFTGVDTYNIVGCDTATLGKVIMKKNKFIETEYDIGFVAGDGTVPLSSAVAINIPEDKIFYAKDVEHATMSSQLNIKQLITQIIAGHTDISQFSNITQDINQCVFNGQIVSLYSPVDLHVYDSSGNHVGVNANGDIETNIPGATYEQIGTDKFVFLPNINGATYNVQLDGTGDGTFSLRVAKVENNEVTATAYYSDIPVSEASAATVTLADSISNTVLQVDQNGTNNFTPVSVSAILDSTQSADITKPTSTITVSGSSLGGDRYQTAATVNLASTDDNAGVLKTEYSLNNGSTWNTYSNSFIITALGSNTIQYRATDRAGNVESTKSKTIEIVAIPNAVIIVPQSNPSSSSSNTEVPVPQVLGEEVERPTRLIGGQANEQYTKDEILNALASANTDILLDYLGKTRDTALEARVTQSYGKYLVLDRAATNFIVYGTKSTEKLGIGERASVLRSYKQVFGFLPKIASDWEDLVNIATSQLPKKRNNMAEQMALATFKKVFNQEANLSDEKDTRSIMTMAYGLRPEKRDLEKEKSGIKIFVSIYRRLPGSIVDWDIIRSISYN</sequence>
<dbReference type="InterPro" id="IPR029058">
    <property type="entry name" value="AB_hydrolase_fold"/>
</dbReference>
<reference evidence="1 2" key="1">
    <citation type="journal article" date="2016" name="Nat. Commun.">
        <title>Thousands of microbial genomes shed light on interconnected biogeochemical processes in an aquifer system.</title>
        <authorList>
            <person name="Anantharaman K."/>
            <person name="Brown C.T."/>
            <person name="Hug L.A."/>
            <person name="Sharon I."/>
            <person name="Castelle C.J."/>
            <person name="Probst A.J."/>
            <person name="Thomas B.C."/>
            <person name="Singh A."/>
            <person name="Wilkins M.J."/>
            <person name="Karaoz U."/>
            <person name="Brodie E.L."/>
            <person name="Williams K.H."/>
            <person name="Hubbard S.S."/>
            <person name="Banfield J.F."/>
        </authorList>
    </citation>
    <scope>NUCLEOTIDE SEQUENCE [LARGE SCALE GENOMIC DNA]</scope>
</reference>
<dbReference type="NCBIfam" id="NF047446">
    <property type="entry name" value="barrel_OmpL47"/>
    <property type="match status" value="1"/>
</dbReference>
<dbReference type="Gene3D" id="3.40.50.1820">
    <property type="entry name" value="alpha/beta hydrolase"/>
    <property type="match status" value="1"/>
</dbReference>
<evidence type="ECO:0000313" key="2">
    <source>
        <dbReference type="Proteomes" id="UP000178109"/>
    </source>
</evidence>
<dbReference type="Proteomes" id="UP000178109">
    <property type="component" value="Unassembled WGS sequence"/>
</dbReference>
<dbReference type="Gene3D" id="3.30.1920.20">
    <property type="match status" value="1"/>
</dbReference>
<dbReference type="InterPro" id="IPR058094">
    <property type="entry name" value="Ig-like_OmpL47-like"/>
</dbReference>
<name>A0A1G2BUZ7_9BACT</name>
<dbReference type="SUPFAM" id="SSF53474">
    <property type="entry name" value="alpha/beta-Hydrolases"/>
    <property type="match status" value="1"/>
</dbReference>
<dbReference type="PANTHER" id="PTHR11440">
    <property type="entry name" value="LECITHIN-CHOLESTEROL ACYLTRANSFERASE-RELATED"/>
    <property type="match status" value="1"/>
</dbReference>
<evidence type="ECO:0008006" key="3">
    <source>
        <dbReference type="Google" id="ProtNLM"/>
    </source>
</evidence>